<reference evidence="5 6" key="1">
    <citation type="submission" date="2023-03" db="EMBL/GenBank/DDBJ databases">
        <title>Description of Hydrogenimonas sp. ISO32.</title>
        <authorList>
            <person name="Mino S."/>
            <person name="Fukazawa S."/>
            <person name="Sawabe T."/>
        </authorList>
    </citation>
    <scope>NUCLEOTIDE SEQUENCE [LARGE SCALE GENOMIC DNA]</scope>
    <source>
        <strain evidence="5 6">ISO32</strain>
    </source>
</reference>
<accession>A0ABN6WVU7</accession>
<gene>
    <name evidence="4" type="ORF">HCR_11680</name>
    <name evidence="5" type="ORF">HCR_12850</name>
</gene>
<name>A0ABN6WVU7_9BACT</name>
<proteinExistence type="inferred from homology"/>
<sequence length="176" mass="20246">MILGILSDTHKKVGRAKKAIDMLLENGAEYLIHAGDIGKEEVLAYMESTRVPYTAVLGNNDRKLVPLKERYHLFTEPHYFCIGDLNVKLMHHPWFLSPDADLIVFGHTHKFSLECRTAGQLFLNPGEVCARNKPVSEAVLLKVLKDAWEVTHCQRRIKETTWHYNKKICERVVEHV</sequence>
<keyword evidence="6" id="KW-1185">Reference proteome</keyword>
<comment type="similarity">
    <text evidence="1 2">Belongs to the metallophosphoesterase superfamily. YfcE family.</text>
</comment>
<dbReference type="InterPro" id="IPR024654">
    <property type="entry name" value="Calcineurin-like_PHP_lpxH"/>
</dbReference>
<dbReference type="EC" id="3.1.4.-" evidence="2"/>
<dbReference type="PANTHER" id="PTHR43165:SF1">
    <property type="entry name" value="PHOSPHODIESTERASE MJ0936"/>
    <property type="match status" value="1"/>
</dbReference>
<dbReference type="Proteomes" id="UP001321445">
    <property type="component" value="Chromosome"/>
</dbReference>
<comment type="cofactor">
    <cofactor evidence="2">
        <name>a divalent metal cation</name>
        <dbReference type="ChEBI" id="CHEBI:60240"/>
    </cofactor>
</comment>
<dbReference type="Gene3D" id="3.60.21.10">
    <property type="match status" value="1"/>
</dbReference>
<feature type="domain" description="Calcineurin-like phosphoesterase" evidence="3">
    <location>
        <begin position="1"/>
        <end position="143"/>
    </location>
</feature>
<evidence type="ECO:0000256" key="1">
    <source>
        <dbReference type="ARBA" id="ARBA00008950"/>
    </source>
</evidence>
<dbReference type="InterPro" id="IPR029052">
    <property type="entry name" value="Metallo-depent_PP-like"/>
</dbReference>
<dbReference type="RefSeq" id="WP_286335908.1">
    <property type="nucleotide sequence ID" value="NZ_AP027370.1"/>
</dbReference>
<dbReference type="Pfam" id="PF12850">
    <property type="entry name" value="Metallophos_2"/>
    <property type="match status" value="1"/>
</dbReference>
<dbReference type="InterPro" id="IPR053193">
    <property type="entry name" value="MetalloPDE_YfcE-like"/>
</dbReference>
<organism evidence="5 6">
    <name type="scientific">Hydrogenimonas cancrithermarum</name>
    <dbReference type="NCBI Taxonomy" id="2993563"/>
    <lineage>
        <taxon>Bacteria</taxon>
        <taxon>Pseudomonadati</taxon>
        <taxon>Campylobacterota</taxon>
        <taxon>Epsilonproteobacteria</taxon>
        <taxon>Campylobacterales</taxon>
        <taxon>Hydrogenimonadaceae</taxon>
        <taxon>Hydrogenimonas</taxon>
    </lineage>
</organism>
<dbReference type="NCBIfam" id="TIGR00040">
    <property type="entry name" value="yfcE"/>
    <property type="match status" value="1"/>
</dbReference>
<evidence type="ECO:0000313" key="6">
    <source>
        <dbReference type="Proteomes" id="UP001321445"/>
    </source>
</evidence>
<dbReference type="EMBL" id="AP027370">
    <property type="protein sequence ID" value="BDY12856.1"/>
    <property type="molecule type" value="Genomic_DNA"/>
</dbReference>
<evidence type="ECO:0000259" key="3">
    <source>
        <dbReference type="Pfam" id="PF12850"/>
    </source>
</evidence>
<evidence type="ECO:0000256" key="2">
    <source>
        <dbReference type="RuleBase" id="RU362039"/>
    </source>
</evidence>
<protein>
    <recommendedName>
        <fullName evidence="2">Phosphoesterase</fullName>
        <ecNumber evidence="2">3.1.4.-</ecNumber>
    </recommendedName>
</protein>
<evidence type="ECO:0000313" key="4">
    <source>
        <dbReference type="EMBL" id="BDY12856.1"/>
    </source>
</evidence>
<keyword evidence="2" id="KW-0479">Metal-binding</keyword>
<dbReference type="InterPro" id="IPR000979">
    <property type="entry name" value="Phosphodiesterase_MJ0936/Vps29"/>
</dbReference>
<dbReference type="EMBL" id="AP027370">
    <property type="protein sequence ID" value="BDY12973.1"/>
    <property type="molecule type" value="Genomic_DNA"/>
</dbReference>
<dbReference type="PANTHER" id="PTHR43165">
    <property type="entry name" value="METALLOPHOSPHOESTERASE"/>
    <property type="match status" value="1"/>
</dbReference>
<dbReference type="SUPFAM" id="SSF56300">
    <property type="entry name" value="Metallo-dependent phosphatases"/>
    <property type="match status" value="1"/>
</dbReference>
<evidence type="ECO:0000313" key="5">
    <source>
        <dbReference type="EMBL" id="BDY12973.1"/>
    </source>
</evidence>